<dbReference type="PANTHER" id="PTHR11203">
    <property type="entry name" value="CLEAVAGE AND POLYADENYLATION SPECIFICITY FACTOR FAMILY MEMBER"/>
    <property type="match status" value="1"/>
</dbReference>
<dbReference type="GO" id="GO:0016787">
    <property type="term" value="F:hydrolase activity"/>
    <property type="evidence" value="ECO:0007669"/>
    <property type="project" value="UniProtKB-KW"/>
</dbReference>
<dbReference type="Pfam" id="PF10996">
    <property type="entry name" value="Beta-Casp"/>
    <property type="match status" value="1"/>
</dbReference>
<protein>
    <recommendedName>
        <fullName evidence="6">MBL fold hydrolase</fullName>
    </recommendedName>
</protein>
<dbReference type="InterPro" id="IPR022712">
    <property type="entry name" value="Beta_Casp"/>
</dbReference>
<dbReference type="Gene3D" id="3.40.50.10890">
    <property type="match status" value="1"/>
</dbReference>
<gene>
    <name evidence="4" type="ORF">CO020_00800</name>
</gene>
<dbReference type="InterPro" id="IPR050698">
    <property type="entry name" value="MBL"/>
</dbReference>
<dbReference type="AlphaFoldDB" id="A0A2M8G197"/>
<dbReference type="InterPro" id="IPR036866">
    <property type="entry name" value="RibonucZ/Hydroxyglut_hydro"/>
</dbReference>
<dbReference type="GO" id="GO:0004521">
    <property type="term" value="F:RNA endonuclease activity"/>
    <property type="evidence" value="ECO:0007669"/>
    <property type="project" value="TreeGrafter"/>
</dbReference>
<name>A0A2M8G197_9BACT</name>
<keyword evidence="1" id="KW-0378">Hydrolase</keyword>
<evidence type="ECO:0008006" key="6">
    <source>
        <dbReference type="Google" id="ProtNLM"/>
    </source>
</evidence>
<dbReference type="CDD" id="cd16295">
    <property type="entry name" value="TTHA0252-CPSF-like_MBL-fold"/>
    <property type="match status" value="1"/>
</dbReference>
<dbReference type="SUPFAM" id="SSF56281">
    <property type="entry name" value="Metallo-hydrolase/oxidoreductase"/>
    <property type="match status" value="1"/>
</dbReference>
<dbReference type="Gene3D" id="3.60.15.10">
    <property type="entry name" value="Ribonuclease Z/Hydroxyacylglutathione hydrolase-like"/>
    <property type="match status" value="1"/>
</dbReference>
<evidence type="ECO:0000313" key="5">
    <source>
        <dbReference type="Proteomes" id="UP000229674"/>
    </source>
</evidence>
<dbReference type="SMART" id="SM00849">
    <property type="entry name" value="Lactamase_B"/>
    <property type="match status" value="1"/>
</dbReference>
<feature type="domain" description="Metallo-beta-lactamase" evidence="2">
    <location>
        <begin position="41"/>
        <end position="263"/>
    </location>
</feature>
<evidence type="ECO:0000256" key="1">
    <source>
        <dbReference type="ARBA" id="ARBA00022801"/>
    </source>
</evidence>
<reference evidence="5" key="1">
    <citation type="submission" date="2017-09" db="EMBL/GenBank/DDBJ databases">
        <title>Depth-based differentiation of microbial function through sediment-hosted aquifers and enrichment of novel symbionts in the deep terrestrial subsurface.</title>
        <authorList>
            <person name="Probst A.J."/>
            <person name="Ladd B."/>
            <person name="Jarett J.K."/>
            <person name="Geller-Mcgrath D.E."/>
            <person name="Sieber C.M.K."/>
            <person name="Emerson J.B."/>
            <person name="Anantharaman K."/>
            <person name="Thomas B.C."/>
            <person name="Malmstrom R."/>
            <person name="Stieglmeier M."/>
            <person name="Klingl A."/>
            <person name="Woyke T."/>
            <person name="Ryan C.M."/>
            <person name="Banfield J.F."/>
        </authorList>
    </citation>
    <scope>NUCLEOTIDE SEQUENCE [LARGE SCALE GENOMIC DNA]</scope>
</reference>
<evidence type="ECO:0000313" key="4">
    <source>
        <dbReference type="EMBL" id="PJC65410.1"/>
    </source>
</evidence>
<sequence>MNLKFLGAAGMVTGSSFLIESTPANGPLPSRLGLRSHSGEGGSGLRHREGGHASGERILVDCGIFQGESYCERHNFDPLPYDPQTIKAVFITHTHIDHTGMLPKLIKTGYRGPIYSTAPTRDFARELLLDSEDILKREAKRYGLPPLYSVTDIDALVKQWKVVKYDESLVVGGFKVSLRDAGHILGSASVIVEAEGKKLVISGDLGNVKPPLIPEGKLVPPDTDYCLIESSYGDRSHGDFAERRDILEDIIEDTARSNGVLMIPIFAMERMQEILYEIDKLASDGRVPRQQIFIDSPLAIRLTKIYETYPDYLNSEAQKFVGRSRKILDFPDIHLTLTPEDSKTIGAAPSPKIIFAGSGMSNGGRILRHEAQYLPNPKNTILFVGYQATGTLGRKILDGAKEVRIFGEAVPVRARVAAISGYSAHADQARLLEWLSPARDNLREVFVVHGDKAPSEIFATKVRDELAVKAEVPRVGEEVVL</sequence>
<dbReference type="Pfam" id="PF00753">
    <property type="entry name" value="Lactamase_B"/>
    <property type="match status" value="1"/>
</dbReference>
<evidence type="ECO:0000259" key="3">
    <source>
        <dbReference type="SMART" id="SM01027"/>
    </source>
</evidence>
<dbReference type="Pfam" id="PF07521">
    <property type="entry name" value="RMMBL"/>
    <property type="match status" value="1"/>
</dbReference>
<comment type="caution">
    <text evidence="4">The sequence shown here is derived from an EMBL/GenBank/DDBJ whole genome shotgun (WGS) entry which is preliminary data.</text>
</comment>
<dbReference type="EMBL" id="PFQX01000034">
    <property type="protein sequence ID" value="PJC65410.1"/>
    <property type="molecule type" value="Genomic_DNA"/>
</dbReference>
<evidence type="ECO:0000259" key="2">
    <source>
        <dbReference type="SMART" id="SM00849"/>
    </source>
</evidence>
<organism evidence="4 5">
    <name type="scientific">Candidatus Colwellbacteria bacterium CG_4_9_14_0_2_um_filter_50_12</name>
    <dbReference type="NCBI Taxonomy" id="1974538"/>
    <lineage>
        <taxon>Bacteria</taxon>
        <taxon>Candidatus Colwelliibacteriota</taxon>
    </lineage>
</organism>
<feature type="domain" description="Beta-Casp" evidence="3">
    <location>
        <begin position="271"/>
        <end position="396"/>
    </location>
</feature>
<dbReference type="InterPro" id="IPR011108">
    <property type="entry name" value="RMMBL"/>
</dbReference>
<dbReference type="SMART" id="SM01027">
    <property type="entry name" value="Beta-Casp"/>
    <property type="match status" value="1"/>
</dbReference>
<accession>A0A2M8G197</accession>
<dbReference type="PANTHER" id="PTHR11203:SF37">
    <property type="entry name" value="INTEGRATOR COMPLEX SUBUNIT 11"/>
    <property type="match status" value="1"/>
</dbReference>
<dbReference type="Proteomes" id="UP000229674">
    <property type="component" value="Unassembled WGS sequence"/>
</dbReference>
<dbReference type="InterPro" id="IPR001279">
    <property type="entry name" value="Metallo-B-lactamas"/>
</dbReference>
<proteinExistence type="predicted"/>